<dbReference type="InterPro" id="IPR039422">
    <property type="entry name" value="MarR/SlyA-like"/>
</dbReference>
<reference evidence="4" key="1">
    <citation type="submission" date="2017-04" db="EMBL/GenBank/DDBJ databases">
        <authorList>
            <person name="Varghese N."/>
            <person name="Submissions S."/>
        </authorList>
    </citation>
    <scope>NUCLEOTIDE SEQUENCE [LARGE SCALE GENOMIC DNA]</scope>
    <source>
        <strain evidence="4">B5P</strain>
    </source>
</reference>
<dbReference type="GO" id="GO:0006950">
    <property type="term" value="P:response to stress"/>
    <property type="evidence" value="ECO:0007669"/>
    <property type="project" value="TreeGrafter"/>
</dbReference>
<dbReference type="SMART" id="SM00347">
    <property type="entry name" value="HTH_MARR"/>
    <property type="match status" value="1"/>
</dbReference>
<gene>
    <name evidence="3" type="ORF">SAMN02982922_1308</name>
</gene>
<feature type="domain" description="HTH marR-type" evidence="2">
    <location>
        <begin position="49"/>
        <end position="180"/>
    </location>
</feature>
<keyword evidence="4" id="KW-1185">Reference proteome</keyword>
<proteinExistence type="predicted"/>
<dbReference type="PROSITE" id="PS50995">
    <property type="entry name" value="HTH_MARR_2"/>
    <property type="match status" value="1"/>
</dbReference>
<evidence type="ECO:0000256" key="1">
    <source>
        <dbReference type="SAM" id="MobiDB-lite"/>
    </source>
</evidence>
<dbReference type="PANTHER" id="PTHR33164:SF95">
    <property type="entry name" value="TRANSCRIPTIONAL REGULATOR"/>
    <property type="match status" value="1"/>
</dbReference>
<dbReference type="Pfam" id="PF01047">
    <property type="entry name" value="MarR"/>
    <property type="match status" value="1"/>
</dbReference>
<dbReference type="EMBL" id="FXBL01000004">
    <property type="protein sequence ID" value="SMH32623.1"/>
    <property type="molecule type" value="Genomic_DNA"/>
</dbReference>
<sequence>MTASNGAKGVHRSAESASLSPQADETPDRKERALPVGGDKGPLLLHSSPNYLFWCLHKTSMSLVTEELERAGTDLTPVQYAALTAVHAYPGIDQGSLAYVIGYDRATIGGVIDRLEKKGLIVRRIQAHDRRARALFLEPAGEELLPGLEHKVALAQARILAPLAQEEREQFLATVAKLIREDLPHSLRS</sequence>
<organism evidence="3 4">
    <name type="scientific">Mesorhizobium australicum</name>
    <dbReference type="NCBI Taxonomy" id="536018"/>
    <lineage>
        <taxon>Bacteria</taxon>
        <taxon>Pseudomonadati</taxon>
        <taxon>Pseudomonadota</taxon>
        <taxon>Alphaproteobacteria</taxon>
        <taxon>Hyphomicrobiales</taxon>
        <taxon>Phyllobacteriaceae</taxon>
        <taxon>Mesorhizobium</taxon>
    </lineage>
</organism>
<dbReference type="Gene3D" id="1.10.10.10">
    <property type="entry name" value="Winged helix-like DNA-binding domain superfamily/Winged helix DNA-binding domain"/>
    <property type="match status" value="1"/>
</dbReference>
<evidence type="ECO:0000259" key="2">
    <source>
        <dbReference type="PROSITE" id="PS50995"/>
    </source>
</evidence>
<dbReference type="GO" id="GO:0003700">
    <property type="term" value="F:DNA-binding transcription factor activity"/>
    <property type="evidence" value="ECO:0007669"/>
    <property type="project" value="InterPro"/>
</dbReference>
<evidence type="ECO:0000313" key="3">
    <source>
        <dbReference type="EMBL" id="SMH32623.1"/>
    </source>
</evidence>
<dbReference type="SUPFAM" id="SSF46785">
    <property type="entry name" value="Winged helix' DNA-binding domain"/>
    <property type="match status" value="1"/>
</dbReference>
<name>A0A1X7N748_9HYPH</name>
<dbReference type="InterPro" id="IPR036390">
    <property type="entry name" value="WH_DNA-bd_sf"/>
</dbReference>
<evidence type="ECO:0000313" key="4">
    <source>
        <dbReference type="Proteomes" id="UP000193083"/>
    </source>
</evidence>
<dbReference type="PANTHER" id="PTHR33164">
    <property type="entry name" value="TRANSCRIPTIONAL REGULATOR, MARR FAMILY"/>
    <property type="match status" value="1"/>
</dbReference>
<protein>
    <submittedName>
        <fullName evidence="3">Transcriptional regulator, MarR family</fullName>
    </submittedName>
</protein>
<feature type="region of interest" description="Disordered" evidence="1">
    <location>
        <begin position="1"/>
        <end position="41"/>
    </location>
</feature>
<dbReference type="InterPro" id="IPR000835">
    <property type="entry name" value="HTH_MarR-typ"/>
</dbReference>
<dbReference type="PRINTS" id="PR00598">
    <property type="entry name" value="HTHMARR"/>
</dbReference>
<accession>A0A1X7N748</accession>
<dbReference type="InterPro" id="IPR036388">
    <property type="entry name" value="WH-like_DNA-bd_sf"/>
</dbReference>
<dbReference type="AlphaFoldDB" id="A0A1X7N748"/>
<dbReference type="Proteomes" id="UP000193083">
    <property type="component" value="Unassembled WGS sequence"/>
</dbReference>